<dbReference type="GO" id="GO:0008713">
    <property type="term" value="F:ADP-heptose-lipopolysaccharide heptosyltransferase activity"/>
    <property type="evidence" value="ECO:0007669"/>
    <property type="project" value="TreeGrafter"/>
</dbReference>
<evidence type="ECO:0000313" key="3">
    <source>
        <dbReference type="EMBL" id="XBL14478.1"/>
    </source>
</evidence>
<protein>
    <submittedName>
        <fullName evidence="3">Glycosyltransferase family 9 protein</fullName>
        <ecNumber evidence="3">2.4.-.-</ecNumber>
    </submittedName>
</protein>
<dbReference type="PANTHER" id="PTHR30160:SF7">
    <property type="entry name" value="ADP-HEPTOSE--LPS HEPTOSYLTRANSFERASE 2"/>
    <property type="match status" value="1"/>
</dbReference>
<evidence type="ECO:0000256" key="1">
    <source>
        <dbReference type="ARBA" id="ARBA00022676"/>
    </source>
</evidence>
<keyword evidence="2 3" id="KW-0808">Transferase</keyword>
<dbReference type="SUPFAM" id="SSF53756">
    <property type="entry name" value="UDP-Glycosyltransferase/glycogen phosphorylase"/>
    <property type="match status" value="1"/>
</dbReference>
<dbReference type="RefSeq" id="WP_308992459.1">
    <property type="nucleotide sequence ID" value="NZ_CP155618.1"/>
</dbReference>
<dbReference type="Gene3D" id="3.40.50.2000">
    <property type="entry name" value="Glycogen Phosphorylase B"/>
    <property type="match status" value="2"/>
</dbReference>
<dbReference type="GO" id="GO:0009244">
    <property type="term" value="P:lipopolysaccharide core region biosynthetic process"/>
    <property type="evidence" value="ECO:0007669"/>
    <property type="project" value="TreeGrafter"/>
</dbReference>
<dbReference type="EC" id="2.4.-.-" evidence="3"/>
<dbReference type="Proteomes" id="UP001224325">
    <property type="component" value="Chromosome"/>
</dbReference>
<accession>A0AAU7EH90</accession>
<dbReference type="AlphaFoldDB" id="A0AAU7EH90"/>
<dbReference type="PANTHER" id="PTHR30160">
    <property type="entry name" value="TETRAACYLDISACCHARIDE 4'-KINASE-RELATED"/>
    <property type="match status" value="1"/>
</dbReference>
<dbReference type="InterPro" id="IPR002201">
    <property type="entry name" value="Glyco_trans_9"/>
</dbReference>
<name>A0AAU7EH90_9FLAO</name>
<gene>
    <name evidence="3" type="ORF">QLS71_000300</name>
</gene>
<dbReference type="KEGG" id="mlil:QLS71_000300"/>
<dbReference type="CDD" id="cd03789">
    <property type="entry name" value="GT9_LPS_heptosyltransferase"/>
    <property type="match status" value="1"/>
</dbReference>
<evidence type="ECO:0000256" key="2">
    <source>
        <dbReference type="ARBA" id="ARBA00022679"/>
    </source>
</evidence>
<dbReference type="InterPro" id="IPR051199">
    <property type="entry name" value="LPS_LOS_Heptosyltrfase"/>
</dbReference>
<evidence type="ECO:0000313" key="4">
    <source>
        <dbReference type="Proteomes" id="UP001224325"/>
    </source>
</evidence>
<keyword evidence="1 3" id="KW-0328">Glycosyltransferase</keyword>
<proteinExistence type="predicted"/>
<reference evidence="3" key="1">
    <citation type="submission" date="2024-04" db="EMBL/GenBank/DDBJ databases">
        <title>Mariniflexile litorale, isolated from the shallow sediments of the Sea of Japan.</title>
        <authorList>
            <person name="Romanenko L."/>
            <person name="Isaeva M."/>
        </authorList>
    </citation>
    <scope>NUCLEOTIDE SEQUENCE [LARGE SCALE GENOMIC DNA]</scope>
    <source>
        <strain evidence="3">KMM 9835</strain>
    </source>
</reference>
<organism evidence="3 4">
    <name type="scientific">Mariniflexile litorale</name>
    <dbReference type="NCBI Taxonomy" id="3045158"/>
    <lineage>
        <taxon>Bacteria</taxon>
        <taxon>Pseudomonadati</taxon>
        <taxon>Bacteroidota</taxon>
        <taxon>Flavobacteriia</taxon>
        <taxon>Flavobacteriales</taxon>
        <taxon>Flavobacteriaceae</taxon>
        <taxon>Mariniflexile</taxon>
    </lineage>
</organism>
<dbReference type="GO" id="GO:0005829">
    <property type="term" value="C:cytosol"/>
    <property type="evidence" value="ECO:0007669"/>
    <property type="project" value="TreeGrafter"/>
</dbReference>
<dbReference type="EMBL" id="CP155618">
    <property type="protein sequence ID" value="XBL14478.1"/>
    <property type="molecule type" value="Genomic_DNA"/>
</dbReference>
<dbReference type="Pfam" id="PF01075">
    <property type="entry name" value="Glyco_transf_9"/>
    <property type="match status" value="1"/>
</dbReference>
<keyword evidence="4" id="KW-1185">Reference proteome</keyword>
<sequence>MKILIIQQKMIGDVLLSTMLCEQIKKNIPTANIHYLINLNTEAVVTNNPYIDSIIFFTEDLRNSKWLFYRFLKGISQDKYDVVIDAYGKLESILVSLFSRSNIKISIDKWYSRAIYTKTFKYRKAEDSNLGLAVENRLKLLQPLIGNVKKGVNPPKIYLTNNEILKARLFLENNNVNFSNPILMINIFGSSTQKTYPLSYMAEIIDHIAGLGEFTLLFNYMPSQLKQAKVLYHSCSPASKEKIKFDVYTPLLRNFLGVLYHCSALIGNEGGAVNMAKALHVPTFSIFSPWIEQATWETFKYINYHATVHLNDYQPVDIHNKSIKKLKKDTLDLYSKFKPSLFKKKINHFLNANVLIKKDTANYKPIQTTKSNIFCESV</sequence>